<accession>A0A0F8ZRW2</accession>
<dbReference type="AlphaFoldDB" id="A0A0F8ZRW2"/>
<evidence type="ECO:0000313" key="1">
    <source>
        <dbReference type="EMBL" id="KKK96592.1"/>
    </source>
</evidence>
<reference evidence="1" key="1">
    <citation type="journal article" date="2015" name="Nature">
        <title>Complex archaea that bridge the gap between prokaryotes and eukaryotes.</title>
        <authorList>
            <person name="Spang A."/>
            <person name="Saw J.H."/>
            <person name="Jorgensen S.L."/>
            <person name="Zaremba-Niedzwiedzka K."/>
            <person name="Martijn J."/>
            <person name="Lind A.E."/>
            <person name="van Eijk R."/>
            <person name="Schleper C."/>
            <person name="Guy L."/>
            <person name="Ettema T.J."/>
        </authorList>
    </citation>
    <scope>NUCLEOTIDE SEQUENCE</scope>
</reference>
<name>A0A0F8ZRW2_9ZZZZ</name>
<sequence length="99" mass="11725">MISEIKKHYDVTKFFSHKLPHYKIQAAFYTLIESFSQENPSNTQQIIDNKITILEHLSAASVKKDKVKETVLEEFKSYDKDLRILTTRVLLNKFNDKYE</sequence>
<gene>
    <name evidence="1" type="ORF">LCGC14_2661210</name>
</gene>
<comment type="caution">
    <text evidence="1">The sequence shown here is derived from an EMBL/GenBank/DDBJ whole genome shotgun (WGS) entry which is preliminary data.</text>
</comment>
<protein>
    <submittedName>
        <fullName evidence="1">Uncharacterized protein</fullName>
    </submittedName>
</protein>
<feature type="non-terminal residue" evidence="1">
    <location>
        <position position="99"/>
    </location>
</feature>
<proteinExistence type="predicted"/>
<organism evidence="1">
    <name type="scientific">marine sediment metagenome</name>
    <dbReference type="NCBI Taxonomy" id="412755"/>
    <lineage>
        <taxon>unclassified sequences</taxon>
        <taxon>metagenomes</taxon>
        <taxon>ecological metagenomes</taxon>
    </lineage>
</organism>
<dbReference type="EMBL" id="LAZR01046411">
    <property type="protein sequence ID" value="KKK96592.1"/>
    <property type="molecule type" value="Genomic_DNA"/>
</dbReference>